<dbReference type="AlphaFoldDB" id="A0A381VCX4"/>
<proteinExistence type="predicted"/>
<dbReference type="Gene3D" id="3.90.1170.40">
    <property type="entry name" value="Molybdopterin biosynthesis MoaE subunit"/>
    <property type="match status" value="1"/>
</dbReference>
<reference evidence="1" key="1">
    <citation type="submission" date="2018-05" db="EMBL/GenBank/DDBJ databases">
        <authorList>
            <person name="Lanie J.A."/>
            <person name="Ng W.-L."/>
            <person name="Kazmierczak K.M."/>
            <person name="Andrzejewski T.M."/>
            <person name="Davidsen T.M."/>
            <person name="Wayne K.J."/>
            <person name="Tettelin H."/>
            <person name="Glass J.I."/>
            <person name="Rusch D."/>
            <person name="Podicherti R."/>
            <person name="Tsui H.-C.T."/>
            <person name="Winkler M.E."/>
        </authorList>
    </citation>
    <scope>NUCLEOTIDE SEQUENCE</scope>
</reference>
<dbReference type="PANTHER" id="PTHR23404">
    <property type="entry name" value="MOLYBDOPTERIN SYNTHASE RELATED"/>
    <property type="match status" value="1"/>
</dbReference>
<evidence type="ECO:0000313" key="1">
    <source>
        <dbReference type="EMBL" id="SVA38219.1"/>
    </source>
</evidence>
<evidence type="ECO:0008006" key="2">
    <source>
        <dbReference type="Google" id="ProtNLM"/>
    </source>
</evidence>
<dbReference type="Pfam" id="PF02391">
    <property type="entry name" value="MoaE"/>
    <property type="match status" value="1"/>
</dbReference>
<dbReference type="CDD" id="cd00756">
    <property type="entry name" value="MoaE"/>
    <property type="match status" value="1"/>
</dbReference>
<organism evidence="1">
    <name type="scientific">marine metagenome</name>
    <dbReference type="NCBI Taxonomy" id="408172"/>
    <lineage>
        <taxon>unclassified sequences</taxon>
        <taxon>metagenomes</taxon>
        <taxon>ecological metagenomes</taxon>
    </lineage>
</organism>
<dbReference type="SUPFAM" id="SSF54690">
    <property type="entry name" value="Molybdopterin synthase subunit MoaE"/>
    <property type="match status" value="1"/>
</dbReference>
<gene>
    <name evidence="1" type="ORF">METZ01_LOCUS91073</name>
</gene>
<name>A0A381VCX4_9ZZZZ</name>
<protein>
    <recommendedName>
        <fullName evidence="2">Molybdopterin biosynthesis protein MoeE</fullName>
    </recommendedName>
</protein>
<dbReference type="InterPro" id="IPR003448">
    <property type="entry name" value="Mopterin_biosynth_MoaE"/>
</dbReference>
<sequence>MSTALESNVRIQQENFVVTDEIEAIKKVSRNIGGITTFLGTGRELSKGENISKLDFEHYPKMAEKKLEEIRIQAIKDYGIIEMIIVHRIGEIDIGENIVLIVAAGEHRKETFKACEWAIAELKRTTPIWKRETTSTGEVWVQDTP</sequence>
<dbReference type="EMBL" id="UINC01008497">
    <property type="protein sequence ID" value="SVA38219.1"/>
    <property type="molecule type" value="Genomic_DNA"/>
</dbReference>
<dbReference type="GO" id="GO:0006777">
    <property type="term" value="P:Mo-molybdopterin cofactor biosynthetic process"/>
    <property type="evidence" value="ECO:0007669"/>
    <property type="project" value="InterPro"/>
</dbReference>
<dbReference type="InterPro" id="IPR036563">
    <property type="entry name" value="MoaE_sf"/>
</dbReference>
<accession>A0A381VCX4</accession>